<dbReference type="RefSeq" id="WP_083626052.1">
    <property type="nucleotide sequence ID" value="NZ_LR734883.1"/>
</dbReference>
<keyword evidence="2" id="KW-1185">Reference proteome</keyword>
<proteinExistence type="predicted"/>
<dbReference type="OrthoDB" id="512988at2"/>
<dbReference type="Proteomes" id="UP000184550">
    <property type="component" value="Unassembled WGS sequence"/>
</dbReference>
<organism evidence="1 2">
    <name type="scientific">Planktothrix serta PCC 8927</name>
    <dbReference type="NCBI Taxonomy" id="671068"/>
    <lineage>
        <taxon>Bacteria</taxon>
        <taxon>Bacillati</taxon>
        <taxon>Cyanobacteriota</taxon>
        <taxon>Cyanophyceae</taxon>
        <taxon>Oscillatoriophycideae</taxon>
        <taxon>Oscillatoriales</taxon>
        <taxon>Microcoleaceae</taxon>
        <taxon>Planktothrix</taxon>
    </lineage>
</organism>
<reference evidence="1" key="1">
    <citation type="submission" date="2019-10" db="EMBL/GenBank/DDBJ databases">
        <authorList>
            <consortium name="Genoscope - CEA"/>
            <person name="William W."/>
        </authorList>
    </citation>
    <scope>NUCLEOTIDE SEQUENCE [LARGE SCALE GENOMIC DNA]</scope>
    <source>
        <strain evidence="1">BBR_PRJEB10992</strain>
    </source>
</reference>
<gene>
    <name evidence="1" type="ORF">PL8927_830074</name>
</gene>
<sequence>MNFATLAPSLDTFLEDLKSADLVGISVLQKNLGLRLNFTFGPESPNVAIELNHLVHLILSQPLNPDDQDFCYWVGEVELKTVNPNDSDILSVLSYPFVQKNYQDIDSSPLVYFRLEGDISLVAICRNYKLFTEIQ</sequence>
<protein>
    <submittedName>
        <fullName evidence="1">Uncharacterized protein</fullName>
    </submittedName>
</protein>
<name>A0A7Z9E3I9_9CYAN</name>
<accession>A0A7Z9E3I9</accession>
<dbReference type="EMBL" id="CZCU02000161">
    <property type="protein sequence ID" value="VXD24694.1"/>
    <property type="molecule type" value="Genomic_DNA"/>
</dbReference>
<dbReference type="AlphaFoldDB" id="A0A7Z9E3I9"/>
<evidence type="ECO:0000313" key="1">
    <source>
        <dbReference type="EMBL" id="VXD24694.1"/>
    </source>
</evidence>
<comment type="caution">
    <text evidence="1">The sequence shown here is derived from an EMBL/GenBank/DDBJ whole genome shotgun (WGS) entry which is preliminary data.</text>
</comment>
<evidence type="ECO:0000313" key="2">
    <source>
        <dbReference type="Proteomes" id="UP000184550"/>
    </source>
</evidence>